<keyword evidence="2" id="KW-1185">Reference proteome</keyword>
<accession>A0A7S7SJH5</accession>
<sequence length="123" mass="14188">MRKASLEEHIANCFFCIEFCAEQQRVWNALDAWEPGPVDTRFDARLLARIEARPNWKVRLRQWLGEISWKPVLPAAAVLAAYFVIVAPQPQDQQPLMAGTEVQQVEQTLQDLEMLQQLKLSNK</sequence>
<evidence type="ECO:0000313" key="2">
    <source>
        <dbReference type="Proteomes" id="UP000593892"/>
    </source>
</evidence>
<dbReference type="KEGG" id="pfer:IRI77_36025"/>
<name>A0A7S7SJH5_PALFE</name>
<reference evidence="1 2" key="1">
    <citation type="submission" date="2020-10" db="EMBL/GenBank/DDBJ databases">
        <title>Complete genome sequence of Paludibaculum fermentans P105T, a facultatively anaerobic acidobacterium capable of dissimilatory Fe(III) reduction.</title>
        <authorList>
            <person name="Dedysh S.N."/>
            <person name="Beletsky A.V."/>
            <person name="Kulichevskaya I.S."/>
            <person name="Mardanov A.V."/>
            <person name="Ravin N.V."/>
        </authorList>
    </citation>
    <scope>NUCLEOTIDE SEQUENCE [LARGE SCALE GENOMIC DNA]</scope>
    <source>
        <strain evidence="1 2">P105</strain>
    </source>
</reference>
<dbReference type="AlphaFoldDB" id="A0A7S7SJH5"/>
<proteinExistence type="predicted"/>
<gene>
    <name evidence="1" type="ORF">IRI77_36025</name>
</gene>
<organism evidence="1 2">
    <name type="scientific">Paludibaculum fermentans</name>
    <dbReference type="NCBI Taxonomy" id="1473598"/>
    <lineage>
        <taxon>Bacteria</taxon>
        <taxon>Pseudomonadati</taxon>
        <taxon>Acidobacteriota</taxon>
        <taxon>Terriglobia</taxon>
        <taxon>Bryobacterales</taxon>
        <taxon>Bryobacteraceae</taxon>
        <taxon>Paludibaculum</taxon>
    </lineage>
</organism>
<protein>
    <submittedName>
        <fullName evidence="1">Uncharacterized protein</fullName>
    </submittedName>
</protein>
<evidence type="ECO:0000313" key="1">
    <source>
        <dbReference type="EMBL" id="QOY88087.1"/>
    </source>
</evidence>
<dbReference type="EMBL" id="CP063849">
    <property type="protein sequence ID" value="QOY88087.1"/>
    <property type="molecule type" value="Genomic_DNA"/>
</dbReference>
<dbReference type="Proteomes" id="UP000593892">
    <property type="component" value="Chromosome"/>
</dbReference>
<dbReference type="RefSeq" id="WP_194449750.1">
    <property type="nucleotide sequence ID" value="NZ_CP063849.1"/>
</dbReference>